<dbReference type="RefSeq" id="WP_233741941.1">
    <property type="nucleotide sequence ID" value="NZ_FOQT01000003.1"/>
</dbReference>
<evidence type="ECO:0000313" key="1">
    <source>
        <dbReference type="EMBL" id="SFI25982.1"/>
    </source>
</evidence>
<dbReference type="GO" id="GO:0016491">
    <property type="term" value="F:oxidoreductase activity"/>
    <property type="evidence" value="ECO:0007669"/>
    <property type="project" value="InterPro"/>
</dbReference>
<dbReference type="InterPro" id="IPR009799">
    <property type="entry name" value="EthD_dom"/>
</dbReference>
<sequence length="77" mass="8651">MIAEALGDNLLELELEKGIASRKADEPAPYIAIVNMKFEDAVSFKKYFGPHAEKFTADVKNFTNIISVFQMSEIIKL</sequence>
<gene>
    <name evidence="1" type="ORF">SAMN05443292_1983</name>
</gene>
<name>A0A1I3GRL6_9FLAO</name>
<evidence type="ECO:0000313" key="2">
    <source>
        <dbReference type="Proteomes" id="UP000198931"/>
    </source>
</evidence>
<protein>
    <recommendedName>
        <fullName evidence="3">EthD domain-containing protein</fullName>
    </recommendedName>
</protein>
<dbReference type="STRING" id="1125876.SAMN05443292_1983"/>
<dbReference type="Proteomes" id="UP000198931">
    <property type="component" value="Unassembled WGS sequence"/>
</dbReference>
<dbReference type="SUPFAM" id="SSF54909">
    <property type="entry name" value="Dimeric alpha+beta barrel"/>
    <property type="match status" value="1"/>
</dbReference>
<dbReference type="AlphaFoldDB" id="A0A1I3GRL6"/>
<proteinExistence type="predicted"/>
<dbReference type="EMBL" id="FOQT01000003">
    <property type="protein sequence ID" value="SFI25982.1"/>
    <property type="molecule type" value="Genomic_DNA"/>
</dbReference>
<dbReference type="Gene3D" id="3.30.70.100">
    <property type="match status" value="1"/>
</dbReference>
<accession>A0A1I3GRL6</accession>
<evidence type="ECO:0008006" key="3">
    <source>
        <dbReference type="Google" id="ProtNLM"/>
    </source>
</evidence>
<dbReference type="NCBIfam" id="TIGR02118">
    <property type="entry name" value="EthD family reductase"/>
    <property type="match status" value="1"/>
</dbReference>
<organism evidence="1 2">
    <name type="scientific">Halpernia frigidisoli</name>
    <dbReference type="NCBI Taxonomy" id="1125876"/>
    <lineage>
        <taxon>Bacteria</taxon>
        <taxon>Pseudomonadati</taxon>
        <taxon>Bacteroidota</taxon>
        <taxon>Flavobacteriia</taxon>
        <taxon>Flavobacteriales</taxon>
        <taxon>Weeksellaceae</taxon>
        <taxon>Chryseobacterium group</taxon>
        <taxon>Halpernia</taxon>
    </lineage>
</organism>
<reference evidence="1 2" key="1">
    <citation type="submission" date="2016-10" db="EMBL/GenBank/DDBJ databases">
        <authorList>
            <person name="de Groot N.N."/>
        </authorList>
    </citation>
    <scope>NUCLEOTIDE SEQUENCE [LARGE SCALE GENOMIC DNA]</scope>
    <source>
        <strain evidence="1 2">DSM 26000</strain>
    </source>
</reference>
<dbReference type="InterPro" id="IPR011008">
    <property type="entry name" value="Dimeric_a/b-barrel"/>
</dbReference>
<keyword evidence="2" id="KW-1185">Reference proteome</keyword>